<dbReference type="Pfam" id="PF00440">
    <property type="entry name" value="TetR_N"/>
    <property type="match status" value="1"/>
</dbReference>
<evidence type="ECO:0000259" key="5">
    <source>
        <dbReference type="PROSITE" id="PS50977"/>
    </source>
</evidence>
<keyword evidence="3" id="KW-0804">Transcription</keyword>
<gene>
    <name evidence="6" type="ORF">SAMN04487904_107140</name>
</gene>
<dbReference type="PANTHER" id="PTHR30055">
    <property type="entry name" value="HTH-TYPE TRANSCRIPTIONAL REGULATOR RUTR"/>
    <property type="match status" value="1"/>
</dbReference>
<evidence type="ECO:0000256" key="3">
    <source>
        <dbReference type="ARBA" id="ARBA00023163"/>
    </source>
</evidence>
<keyword evidence="7" id="KW-1185">Reference proteome</keyword>
<evidence type="ECO:0000256" key="2">
    <source>
        <dbReference type="ARBA" id="ARBA00023125"/>
    </source>
</evidence>
<dbReference type="GO" id="GO:0000976">
    <property type="term" value="F:transcription cis-regulatory region binding"/>
    <property type="evidence" value="ECO:0007669"/>
    <property type="project" value="TreeGrafter"/>
</dbReference>
<proteinExistence type="predicted"/>
<keyword evidence="2 4" id="KW-0238">DNA-binding</keyword>
<dbReference type="InterPro" id="IPR050109">
    <property type="entry name" value="HTH-type_TetR-like_transc_reg"/>
</dbReference>
<dbReference type="STRING" id="995060.SAMN04487904_107140"/>
<evidence type="ECO:0000256" key="4">
    <source>
        <dbReference type="PROSITE-ProRule" id="PRU00335"/>
    </source>
</evidence>
<dbReference type="Proteomes" id="UP000199165">
    <property type="component" value="Unassembled WGS sequence"/>
</dbReference>
<organism evidence="6 7">
    <name type="scientific">Actinopolyspora righensis</name>
    <dbReference type="NCBI Taxonomy" id="995060"/>
    <lineage>
        <taxon>Bacteria</taxon>
        <taxon>Bacillati</taxon>
        <taxon>Actinomycetota</taxon>
        <taxon>Actinomycetes</taxon>
        <taxon>Actinopolysporales</taxon>
        <taxon>Actinopolysporaceae</taxon>
        <taxon>Actinopolyspora</taxon>
        <taxon>Actinopolyspora alba group</taxon>
    </lineage>
</organism>
<dbReference type="SUPFAM" id="SSF46689">
    <property type="entry name" value="Homeodomain-like"/>
    <property type="match status" value="1"/>
</dbReference>
<reference evidence="7" key="1">
    <citation type="submission" date="2016-10" db="EMBL/GenBank/DDBJ databases">
        <authorList>
            <person name="Varghese N."/>
            <person name="Submissions S."/>
        </authorList>
    </citation>
    <scope>NUCLEOTIDE SEQUENCE [LARGE SCALE GENOMIC DNA]</scope>
    <source>
        <strain evidence="7">DSM 45501</strain>
    </source>
</reference>
<dbReference type="GO" id="GO:0003700">
    <property type="term" value="F:DNA-binding transcription factor activity"/>
    <property type="evidence" value="ECO:0007669"/>
    <property type="project" value="TreeGrafter"/>
</dbReference>
<accession>A0A1I7AJV9</accession>
<evidence type="ECO:0000313" key="6">
    <source>
        <dbReference type="EMBL" id="SFT75269.1"/>
    </source>
</evidence>
<dbReference type="PRINTS" id="PR00455">
    <property type="entry name" value="HTHTETR"/>
</dbReference>
<dbReference type="EMBL" id="FPAT01000007">
    <property type="protein sequence ID" value="SFT75269.1"/>
    <property type="molecule type" value="Genomic_DNA"/>
</dbReference>
<evidence type="ECO:0000256" key="1">
    <source>
        <dbReference type="ARBA" id="ARBA00023015"/>
    </source>
</evidence>
<name>A0A1I7AJV9_9ACTN</name>
<evidence type="ECO:0000313" key="7">
    <source>
        <dbReference type="Proteomes" id="UP000199165"/>
    </source>
</evidence>
<keyword evidence="1" id="KW-0805">Transcription regulation</keyword>
<dbReference type="PANTHER" id="PTHR30055:SF234">
    <property type="entry name" value="HTH-TYPE TRANSCRIPTIONAL REGULATOR BETI"/>
    <property type="match status" value="1"/>
</dbReference>
<protein>
    <submittedName>
        <fullName evidence="6">Transcriptional regulator, TetR family</fullName>
    </submittedName>
</protein>
<feature type="domain" description="HTH tetR-type" evidence="5">
    <location>
        <begin position="8"/>
        <end position="68"/>
    </location>
</feature>
<sequence>MAKQERARRTRQRILDAAAAEFAFEGYAGTTLHRIAERAGMTKGALQGHFSCKEALAHTVTTDGMDRGLEVLAALGRTSTGGDSPMSALIRRVYEDLRLRAGLELLTDPVLRKDTDPRELTWFHRALVDLLGVAEVEGVDERARSEEVAHRLLVTVCGMLRVHRAFGHTFGIEVCTDPCLLQLMSLTTDRKGDRTSP</sequence>
<dbReference type="InterPro" id="IPR001647">
    <property type="entry name" value="HTH_TetR"/>
</dbReference>
<dbReference type="RefSeq" id="WP_175530106.1">
    <property type="nucleotide sequence ID" value="NZ_FPAT01000007.1"/>
</dbReference>
<feature type="DNA-binding region" description="H-T-H motif" evidence="4">
    <location>
        <begin position="31"/>
        <end position="50"/>
    </location>
</feature>
<dbReference type="InterPro" id="IPR009057">
    <property type="entry name" value="Homeodomain-like_sf"/>
</dbReference>
<dbReference type="Gene3D" id="1.10.357.10">
    <property type="entry name" value="Tetracycline Repressor, domain 2"/>
    <property type="match status" value="1"/>
</dbReference>
<dbReference type="AlphaFoldDB" id="A0A1I7AJV9"/>
<dbReference type="PROSITE" id="PS50977">
    <property type="entry name" value="HTH_TETR_2"/>
    <property type="match status" value="1"/>
</dbReference>